<evidence type="ECO:0000313" key="1">
    <source>
        <dbReference type="EMBL" id="SDX86753.1"/>
    </source>
</evidence>
<accession>A0A1H3F6V2</accession>
<proteinExistence type="predicted"/>
<dbReference type="Proteomes" id="UP000243778">
    <property type="component" value="Unassembled WGS sequence"/>
</dbReference>
<keyword evidence="2" id="KW-1185">Reference proteome</keyword>
<protein>
    <submittedName>
        <fullName evidence="1">Uncharacterized protein</fullName>
    </submittedName>
</protein>
<gene>
    <name evidence="1" type="ORF">SAMN05216287_3951</name>
</gene>
<dbReference type="RefSeq" id="WP_139210762.1">
    <property type="nucleotide sequence ID" value="NZ_FNNU01000007.1"/>
</dbReference>
<organism evidence="1 2">
    <name type="scientific">Pseudomonas kuykendallii</name>
    <dbReference type="NCBI Taxonomy" id="1007099"/>
    <lineage>
        <taxon>Bacteria</taxon>
        <taxon>Pseudomonadati</taxon>
        <taxon>Pseudomonadota</taxon>
        <taxon>Gammaproteobacteria</taxon>
        <taxon>Pseudomonadales</taxon>
        <taxon>Pseudomonadaceae</taxon>
        <taxon>Pseudomonas</taxon>
    </lineage>
</organism>
<sequence>MKTKVCLLMLYFFARHCFGHESYQYGENIVHGPFNNPIIKDSKIYFSKSQDSNYPVYLVLEKRDATPLVVDQYPISGSDPYVVSAFFFPVKEEDNLFVILRWELNNRGLGTYGDLYEIHAYHYIDGKLSINKFITSNPDMNGMDGYIEGVQSIFKLKTASDVKAYIKKNL</sequence>
<reference evidence="2" key="1">
    <citation type="submission" date="2016-10" db="EMBL/GenBank/DDBJ databases">
        <authorList>
            <person name="Varghese N."/>
            <person name="Submissions S."/>
        </authorList>
    </citation>
    <scope>NUCLEOTIDE SEQUENCE [LARGE SCALE GENOMIC DNA]</scope>
    <source>
        <strain evidence="2">NRRL B-59562</strain>
    </source>
</reference>
<dbReference type="OrthoDB" id="6866708at2"/>
<dbReference type="AlphaFoldDB" id="A0A1H3F6V2"/>
<dbReference type="EMBL" id="FNNU01000007">
    <property type="protein sequence ID" value="SDX86753.1"/>
    <property type="molecule type" value="Genomic_DNA"/>
</dbReference>
<evidence type="ECO:0000313" key="2">
    <source>
        <dbReference type="Proteomes" id="UP000243778"/>
    </source>
</evidence>
<name>A0A1H3F6V2_9PSED</name>